<dbReference type="PROSITE" id="PS50878">
    <property type="entry name" value="RT_POL"/>
    <property type="match status" value="1"/>
</dbReference>
<dbReference type="GO" id="GO:0003676">
    <property type="term" value="F:nucleic acid binding"/>
    <property type="evidence" value="ECO:0007669"/>
    <property type="project" value="InterPro"/>
</dbReference>
<evidence type="ECO:0000256" key="1">
    <source>
        <dbReference type="PROSITE-ProRule" id="PRU00047"/>
    </source>
</evidence>
<dbReference type="Gene3D" id="4.10.60.10">
    <property type="entry name" value="Zinc finger, CCHC-type"/>
    <property type="match status" value="1"/>
</dbReference>
<sequence>MQMVDDNVGNQVRHNALQNDGNKVGQNAVRNLGIQIVKNLNRLSVVSEIVNQCGNRNVVTTPDEGNSNRINGNPLRCYNCRGEGHYANNCTVKPRKWDATYLQQQLQIAQEEEARIQRTQKEFKFMDTADAFEETGRVKVNCTLGETLQQSSTSGTQSDNAPFYDSDGSTKLRAQLFDTVSKQKDTTKGFFRINSLKAFRVNNCVPKKHVKASVRTKPFTVSKPHVITKEDVNSNTRGVSLKYIDSTTRTRRPQSRNNPKNARVLSKSKSSCLSNKLEKIEENHRSLQPFNYPDHTSSECNNIKLAIQNEKSKAEIVCHEKVVRIPLANEEVLRVQGERALENSKTLMSTKLDERKLGDILVVQDFLEVFSKDLKGWGCMKKIFRGLPLGRGSGHFKFTIMPFGLTNAPTVFIDLMNRVCKPYLDKFVIVFIDDILIYSKSKEEHDVHLKLVLELLKKDKLFVKFSKYEFWLQEVHFLGHVVNSDGIHVDPSKIEAV</sequence>
<dbReference type="InterPro" id="IPR043502">
    <property type="entry name" value="DNA/RNA_pol_sf"/>
</dbReference>
<evidence type="ECO:0000259" key="3">
    <source>
        <dbReference type="PROSITE" id="PS50158"/>
    </source>
</evidence>
<gene>
    <name evidence="5" type="ORF">Tci_175950</name>
</gene>
<dbReference type="GO" id="GO:0003964">
    <property type="term" value="F:RNA-directed DNA polymerase activity"/>
    <property type="evidence" value="ECO:0007669"/>
    <property type="project" value="UniProtKB-KW"/>
</dbReference>
<proteinExistence type="predicted"/>
<dbReference type="InterPro" id="IPR001878">
    <property type="entry name" value="Znf_CCHC"/>
</dbReference>
<keyword evidence="5" id="KW-0695">RNA-directed DNA polymerase</keyword>
<dbReference type="SUPFAM" id="SSF57756">
    <property type="entry name" value="Retrovirus zinc finger-like domains"/>
    <property type="match status" value="1"/>
</dbReference>
<reference evidence="5" key="1">
    <citation type="journal article" date="2019" name="Sci. Rep.">
        <title>Draft genome of Tanacetum cinerariifolium, the natural source of mosquito coil.</title>
        <authorList>
            <person name="Yamashiro T."/>
            <person name="Shiraishi A."/>
            <person name="Satake H."/>
            <person name="Nakayama K."/>
        </authorList>
    </citation>
    <scope>NUCLEOTIDE SEQUENCE</scope>
</reference>
<keyword evidence="1" id="KW-0863">Zinc-finger</keyword>
<dbReference type="InterPro" id="IPR053134">
    <property type="entry name" value="RNA-dir_DNA_polymerase"/>
</dbReference>
<accession>A0A699GTZ6</accession>
<keyword evidence="5" id="KW-0548">Nucleotidyltransferase</keyword>
<dbReference type="PANTHER" id="PTHR24559:SF444">
    <property type="entry name" value="REVERSE TRANSCRIPTASE DOMAIN-CONTAINING PROTEIN"/>
    <property type="match status" value="1"/>
</dbReference>
<dbReference type="InterPro" id="IPR036875">
    <property type="entry name" value="Znf_CCHC_sf"/>
</dbReference>
<evidence type="ECO:0000256" key="2">
    <source>
        <dbReference type="SAM" id="MobiDB-lite"/>
    </source>
</evidence>
<keyword evidence="1" id="KW-0479">Metal-binding</keyword>
<dbReference type="PANTHER" id="PTHR24559">
    <property type="entry name" value="TRANSPOSON TY3-I GAG-POL POLYPROTEIN"/>
    <property type="match status" value="1"/>
</dbReference>
<dbReference type="PROSITE" id="PS50158">
    <property type="entry name" value="ZF_CCHC"/>
    <property type="match status" value="1"/>
</dbReference>
<dbReference type="Gene3D" id="3.30.70.270">
    <property type="match status" value="1"/>
</dbReference>
<dbReference type="SUPFAM" id="SSF56672">
    <property type="entry name" value="DNA/RNA polymerases"/>
    <property type="match status" value="1"/>
</dbReference>
<dbReference type="InterPro" id="IPR043128">
    <property type="entry name" value="Rev_trsase/Diguanyl_cyclase"/>
</dbReference>
<dbReference type="CDD" id="cd01647">
    <property type="entry name" value="RT_LTR"/>
    <property type="match status" value="1"/>
</dbReference>
<evidence type="ECO:0000313" key="5">
    <source>
        <dbReference type="EMBL" id="GEW03974.1"/>
    </source>
</evidence>
<name>A0A699GTZ6_TANCI</name>
<keyword evidence="5" id="KW-0808">Transferase</keyword>
<dbReference type="SMART" id="SM00343">
    <property type="entry name" value="ZnF_C2HC"/>
    <property type="match status" value="1"/>
</dbReference>
<evidence type="ECO:0000259" key="4">
    <source>
        <dbReference type="PROSITE" id="PS50878"/>
    </source>
</evidence>
<protein>
    <submittedName>
        <fullName evidence="5">Putative reverse transcriptase domain-containing protein</fullName>
    </submittedName>
</protein>
<feature type="domain" description="CCHC-type" evidence="3">
    <location>
        <begin position="76"/>
        <end position="90"/>
    </location>
</feature>
<dbReference type="Pfam" id="PF00078">
    <property type="entry name" value="RVT_1"/>
    <property type="match status" value="1"/>
</dbReference>
<feature type="domain" description="Reverse transcriptase" evidence="4">
    <location>
        <begin position="246"/>
        <end position="482"/>
    </location>
</feature>
<feature type="region of interest" description="Disordered" evidence="2">
    <location>
        <begin position="243"/>
        <end position="270"/>
    </location>
</feature>
<dbReference type="InterPro" id="IPR000477">
    <property type="entry name" value="RT_dom"/>
</dbReference>
<organism evidence="5">
    <name type="scientific">Tanacetum cinerariifolium</name>
    <name type="common">Dalmatian daisy</name>
    <name type="synonym">Chrysanthemum cinerariifolium</name>
    <dbReference type="NCBI Taxonomy" id="118510"/>
    <lineage>
        <taxon>Eukaryota</taxon>
        <taxon>Viridiplantae</taxon>
        <taxon>Streptophyta</taxon>
        <taxon>Embryophyta</taxon>
        <taxon>Tracheophyta</taxon>
        <taxon>Spermatophyta</taxon>
        <taxon>Magnoliopsida</taxon>
        <taxon>eudicotyledons</taxon>
        <taxon>Gunneridae</taxon>
        <taxon>Pentapetalae</taxon>
        <taxon>asterids</taxon>
        <taxon>campanulids</taxon>
        <taxon>Asterales</taxon>
        <taxon>Asteraceae</taxon>
        <taxon>Asteroideae</taxon>
        <taxon>Anthemideae</taxon>
        <taxon>Anthemidinae</taxon>
        <taxon>Tanacetum</taxon>
    </lineage>
</organism>
<dbReference type="GO" id="GO:0008270">
    <property type="term" value="F:zinc ion binding"/>
    <property type="evidence" value="ECO:0007669"/>
    <property type="project" value="UniProtKB-KW"/>
</dbReference>
<dbReference type="AlphaFoldDB" id="A0A699GTZ6"/>
<dbReference type="FunFam" id="3.30.70.270:FF:000003">
    <property type="entry name" value="Transposon Ty3-G Gag-Pol polyprotein"/>
    <property type="match status" value="1"/>
</dbReference>
<dbReference type="EMBL" id="BKCJ010042947">
    <property type="protein sequence ID" value="GEW03974.1"/>
    <property type="molecule type" value="Genomic_DNA"/>
</dbReference>
<comment type="caution">
    <text evidence="5">The sequence shown here is derived from an EMBL/GenBank/DDBJ whole genome shotgun (WGS) entry which is preliminary data.</text>
</comment>
<keyword evidence="1" id="KW-0862">Zinc</keyword>
<dbReference type="Pfam" id="PF00098">
    <property type="entry name" value="zf-CCHC"/>
    <property type="match status" value="1"/>
</dbReference>